<keyword evidence="2" id="KW-1185">Reference proteome</keyword>
<sequence length="107" mass="12272">MDYQSNDRVLGRINIQGLTEDMLENIISKVDEKVSEYLASKLPKKTYFNTIISIEKVGGSLNLVLDLEATGPFGDVYNYEQILQDAINYARSIFEELLNEYVSRETR</sequence>
<protein>
    <recommendedName>
        <fullName evidence="3">DUF3194 domain-containing protein</fullName>
    </recommendedName>
</protein>
<name>I3XTK4_DESAM</name>
<organism evidence="1 2">
    <name type="scientific">Desulfurococcus amylolyticus DSM 16532</name>
    <dbReference type="NCBI Taxonomy" id="768672"/>
    <lineage>
        <taxon>Archaea</taxon>
        <taxon>Thermoproteota</taxon>
        <taxon>Thermoprotei</taxon>
        <taxon>Desulfurococcales</taxon>
        <taxon>Desulfurococcaceae</taxon>
        <taxon>Desulfurococcus</taxon>
    </lineage>
</organism>
<evidence type="ECO:0000313" key="2">
    <source>
        <dbReference type="Proteomes" id="UP000006175"/>
    </source>
</evidence>
<proteinExistence type="predicted"/>
<evidence type="ECO:0000313" key="1">
    <source>
        <dbReference type="EMBL" id="AFL67278.1"/>
    </source>
</evidence>
<reference evidence="1 2" key="1">
    <citation type="journal article" date="2012" name="J. Bacteriol.">
        <title>Complete Genome Sequence of Desulfurococcus fermentans, a Hyperthermophilic Cellulolytic Crenarchaeon Isolated from a Freshwater Hot Spring in Kamchatka, Russia.</title>
        <authorList>
            <person name="Susanti D."/>
            <person name="Johnson E.F."/>
            <person name="Rodriguez J.R."/>
            <person name="Anderson I."/>
            <person name="Perevalova A.A."/>
            <person name="Kyrpides N."/>
            <person name="Lucas S."/>
            <person name="Han J."/>
            <person name="Lapidus A."/>
            <person name="Cheng J.F."/>
            <person name="Goodwin L."/>
            <person name="Pitluck S."/>
            <person name="Mavrommatis K."/>
            <person name="Peters L."/>
            <person name="Land M.L."/>
            <person name="Hauser L."/>
            <person name="Gopalan V."/>
            <person name="Chan P.P."/>
            <person name="Lowe T.M."/>
            <person name="Atomi H."/>
            <person name="Bonch-Osmolovskaya E.A."/>
            <person name="Woyke T."/>
            <person name="Mukhopadhyay B."/>
        </authorList>
    </citation>
    <scope>NUCLEOTIDE SEQUENCE [LARGE SCALE GENOMIC DNA]</scope>
    <source>
        <strain evidence="1 2">DSM 16532</strain>
    </source>
</reference>
<dbReference type="KEGG" id="dfd:Desfe_1413"/>
<dbReference type="InterPro" id="IPR035954">
    <property type="entry name" value="MTH677-like_sf"/>
</dbReference>
<dbReference type="RefSeq" id="WP_014768165.1">
    <property type="nucleotide sequence ID" value="NC_018001.1"/>
</dbReference>
<evidence type="ECO:0008006" key="3">
    <source>
        <dbReference type="Google" id="ProtNLM"/>
    </source>
</evidence>
<dbReference type="eggNOG" id="arCOG10281">
    <property type="taxonomic scope" value="Archaea"/>
</dbReference>
<accession>I3XTK4</accession>
<dbReference type="EMBL" id="CP003321">
    <property type="protein sequence ID" value="AFL67278.1"/>
    <property type="molecule type" value="Genomic_DNA"/>
</dbReference>
<dbReference type="HOGENOM" id="CLU_175272_0_0_2"/>
<dbReference type="Gene3D" id="3.30.300.100">
    <property type="entry name" value="MTH677-like"/>
    <property type="match status" value="1"/>
</dbReference>
<dbReference type="Proteomes" id="UP000006175">
    <property type="component" value="Chromosome"/>
</dbReference>
<dbReference type="GeneID" id="13061827"/>
<gene>
    <name evidence="1" type="ORF">Desfe_1413</name>
</gene>
<dbReference type="AlphaFoldDB" id="I3XTK4"/>